<dbReference type="OrthoDB" id="206201at2759"/>
<dbReference type="InterPro" id="IPR022398">
    <property type="entry name" value="Peptidase_S8_His-AS"/>
</dbReference>
<organism evidence="10 12">
    <name type="scientific">Orbilia oligospora</name>
    <name type="common">Nematode-trapping fungus</name>
    <name type="synonym">Arthrobotrys oligospora</name>
    <dbReference type="NCBI Taxonomy" id="2813651"/>
    <lineage>
        <taxon>Eukaryota</taxon>
        <taxon>Fungi</taxon>
        <taxon>Dikarya</taxon>
        <taxon>Ascomycota</taxon>
        <taxon>Pezizomycotina</taxon>
        <taxon>Orbiliomycetes</taxon>
        <taxon>Orbiliales</taxon>
        <taxon>Orbiliaceae</taxon>
        <taxon>Orbilia</taxon>
    </lineage>
</organism>
<gene>
    <name evidence="11" type="ORF">TWF679_005538</name>
    <name evidence="10" type="ORF">TWF788_007394</name>
</gene>
<reference evidence="10 12" key="1">
    <citation type="submission" date="2019-06" db="EMBL/GenBank/DDBJ databases">
        <authorList>
            <person name="Palmer J.M."/>
        </authorList>
    </citation>
    <scope>NUCLEOTIDE SEQUENCE [LARGE SCALE GENOMIC DNA]</scope>
    <source>
        <strain evidence="11">TWF679</strain>
        <strain evidence="10 12">TWF788</strain>
    </source>
</reference>
<feature type="domain" description="Peptidase S8/S53" evidence="9">
    <location>
        <begin position="220"/>
        <end position="484"/>
    </location>
</feature>
<dbReference type="PANTHER" id="PTHR43806:SF11">
    <property type="entry name" value="CEREVISIN-RELATED"/>
    <property type="match status" value="1"/>
</dbReference>
<feature type="region of interest" description="Disordered" evidence="7">
    <location>
        <begin position="131"/>
        <end position="150"/>
    </location>
</feature>
<evidence type="ECO:0000256" key="7">
    <source>
        <dbReference type="SAM" id="MobiDB-lite"/>
    </source>
</evidence>
<dbReference type="CDD" id="cd04077">
    <property type="entry name" value="Peptidases_S8_PCSK9_ProteinaseK_like"/>
    <property type="match status" value="1"/>
</dbReference>
<dbReference type="GO" id="GO:0006508">
    <property type="term" value="P:proteolysis"/>
    <property type="evidence" value="ECO:0007669"/>
    <property type="project" value="UniProtKB-KW"/>
</dbReference>
<sequence length="490" mass="52422">MKSLTLLTTSLLLTTTLSAPATPSQSEDEYIVLLAPDNKNSWSSIFSSMGYNRTTRHVSAHNTYGVRTLGATFLTSHGTNIQTFGDGENFRGFTMKMPRTHSVNVAGMEGIAIVEKNHRRGKQMPKVSLTHSVRNIKHSPPSSSSSYSPQGVYRRYLHRRQQQPATNPNSTTEGGFTTELIQQSTAPWGLQRISSQPPIPADGRNITELTYKHRFDRTAGTGVDIYIVDSGIKINHSDFNGRAKVLFSAFNDSGDDKDGHGTHVAGTAGSLHYGVAKNSNLWGVKVLDDNGGGSDSGIAAGIDAVLTAHNKRKEDKEFAGSVINMSLGAPETSQVIFTAIKRAVEAGIHFTIAPGNDNKDSCTDFPAGFVTQLPSLITVGATDIDDNRADFSDFGKCVDIHAPGVMIVSTTNDGNIADKDGTSMATPAVAGVVADLLAQNERFKLDPMGMKKFLLEKSLKGVIKLKAGDRATDGGTERVLLNTGVGGVPK</sequence>
<comment type="caution">
    <text evidence="10">The sequence shown here is derived from an EMBL/GenBank/DDBJ whole genome shotgun (WGS) entry which is preliminary data.</text>
</comment>
<evidence type="ECO:0000256" key="8">
    <source>
        <dbReference type="SAM" id="SignalP"/>
    </source>
</evidence>
<dbReference type="Gene3D" id="3.40.50.200">
    <property type="entry name" value="Peptidase S8/S53 domain"/>
    <property type="match status" value="1"/>
</dbReference>
<keyword evidence="3 5" id="KW-0378">Hydrolase</keyword>
<protein>
    <recommendedName>
        <fullName evidence="9">Peptidase S8/S53 domain-containing protein</fullName>
    </recommendedName>
</protein>
<dbReference type="FunFam" id="3.40.50.200:FF:000007">
    <property type="entry name" value="Subtilisin-like serine protease"/>
    <property type="match status" value="1"/>
</dbReference>
<feature type="chain" id="PRO_5033907598" description="Peptidase S8/S53 domain-containing protein" evidence="8">
    <location>
        <begin position="19"/>
        <end position="490"/>
    </location>
</feature>
<comment type="similarity">
    <text evidence="1 5 6">Belongs to the peptidase S8 family.</text>
</comment>
<evidence type="ECO:0000256" key="1">
    <source>
        <dbReference type="ARBA" id="ARBA00011073"/>
    </source>
</evidence>
<evidence type="ECO:0000313" key="10">
    <source>
        <dbReference type="EMBL" id="KAF3178664.1"/>
    </source>
</evidence>
<feature type="active site" description="Charge relay system" evidence="5">
    <location>
        <position position="229"/>
    </location>
</feature>
<evidence type="ECO:0000259" key="9">
    <source>
        <dbReference type="Pfam" id="PF00082"/>
    </source>
</evidence>
<dbReference type="InterPro" id="IPR015500">
    <property type="entry name" value="Peptidase_S8_subtilisin-rel"/>
</dbReference>
<evidence type="ECO:0000256" key="6">
    <source>
        <dbReference type="RuleBase" id="RU003355"/>
    </source>
</evidence>
<dbReference type="PROSITE" id="PS00137">
    <property type="entry name" value="SUBTILASE_HIS"/>
    <property type="match status" value="1"/>
</dbReference>
<evidence type="ECO:0000313" key="12">
    <source>
        <dbReference type="Proteomes" id="UP000479691"/>
    </source>
</evidence>
<dbReference type="InterPro" id="IPR023828">
    <property type="entry name" value="Peptidase_S8_Ser-AS"/>
</dbReference>
<evidence type="ECO:0000256" key="3">
    <source>
        <dbReference type="ARBA" id="ARBA00022801"/>
    </source>
</evidence>
<evidence type="ECO:0000256" key="4">
    <source>
        <dbReference type="ARBA" id="ARBA00022825"/>
    </source>
</evidence>
<dbReference type="Proteomes" id="UP000479691">
    <property type="component" value="Unassembled WGS sequence"/>
</dbReference>
<evidence type="ECO:0000256" key="2">
    <source>
        <dbReference type="ARBA" id="ARBA00022670"/>
    </source>
</evidence>
<dbReference type="PROSITE" id="PS51892">
    <property type="entry name" value="SUBTILASE"/>
    <property type="match status" value="1"/>
</dbReference>
<evidence type="ECO:0000256" key="5">
    <source>
        <dbReference type="PROSITE-ProRule" id="PRU01240"/>
    </source>
</evidence>
<accession>A0A7C8TS37</accession>
<dbReference type="PROSITE" id="PS00138">
    <property type="entry name" value="SUBTILASE_SER"/>
    <property type="match status" value="1"/>
</dbReference>
<feature type="compositionally biased region" description="Low complexity" evidence="7">
    <location>
        <begin position="139"/>
        <end position="149"/>
    </location>
</feature>
<dbReference type="PROSITE" id="PS00136">
    <property type="entry name" value="SUBTILASE_ASP"/>
    <property type="match status" value="1"/>
</dbReference>
<name>A0A7C8TS37_ORBOL</name>
<dbReference type="InterPro" id="IPR050131">
    <property type="entry name" value="Peptidase_S8_subtilisin-like"/>
</dbReference>
<dbReference type="GO" id="GO:0004252">
    <property type="term" value="F:serine-type endopeptidase activity"/>
    <property type="evidence" value="ECO:0007669"/>
    <property type="project" value="UniProtKB-UniRule"/>
</dbReference>
<keyword evidence="4 5" id="KW-0720">Serine protease</keyword>
<dbReference type="InterPro" id="IPR000209">
    <property type="entry name" value="Peptidase_S8/S53_dom"/>
</dbReference>
<dbReference type="PRINTS" id="PR00723">
    <property type="entry name" value="SUBTILISIN"/>
</dbReference>
<dbReference type="AlphaFoldDB" id="A0A7C8TS37"/>
<dbReference type="EMBL" id="WIWT01000027">
    <property type="protein sequence ID" value="KAF3212969.1"/>
    <property type="molecule type" value="Genomic_DNA"/>
</dbReference>
<evidence type="ECO:0000313" key="11">
    <source>
        <dbReference type="EMBL" id="KAF3212969.1"/>
    </source>
</evidence>
<dbReference type="InterPro" id="IPR023827">
    <property type="entry name" value="Peptidase_S8_Asp-AS"/>
</dbReference>
<dbReference type="InterPro" id="IPR034193">
    <property type="entry name" value="PCSK9_ProteinaseK-like"/>
</dbReference>
<dbReference type="EMBL" id="JAABOE010000040">
    <property type="protein sequence ID" value="KAF3178664.1"/>
    <property type="molecule type" value="Genomic_DNA"/>
</dbReference>
<dbReference type="Proteomes" id="UP000614610">
    <property type="component" value="Unassembled WGS sequence"/>
</dbReference>
<dbReference type="Pfam" id="PF00082">
    <property type="entry name" value="Peptidase_S8"/>
    <property type="match status" value="1"/>
</dbReference>
<feature type="active site" description="Charge relay system" evidence="5">
    <location>
        <position position="423"/>
    </location>
</feature>
<dbReference type="SUPFAM" id="SSF52743">
    <property type="entry name" value="Subtilisin-like"/>
    <property type="match status" value="1"/>
</dbReference>
<feature type="signal peptide" evidence="8">
    <location>
        <begin position="1"/>
        <end position="18"/>
    </location>
</feature>
<feature type="active site" description="Charge relay system" evidence="5">
    <location>
        <position position="260"/>
    </location>
</feature>
<dbReference type="PANTHER" id="PTHR43806">
    <property type="entry name" value="PEPTIDASE S8"/>
    <property type="match status" value="1"/>
</dbReference>
<proteinExistence type="inferred from homology"/>
<keyword evidence="2 5" id="KW-0645">Protease</keyword>
<dbReference type="InterPro" id="IPR036852">
    <property type="entry name" value="Peptidase_S8/S53_dom_sf"/>
</dbReference>
<keyword evidence="8" id="KW-0732">Signal</keyword>